<dbReference type="EMBL" id="JBEZNA010000034">
    <property type="protein sequence ID" value="MEU9578793.1"/>
    <property type="molecule type" value="Genomic_DNA"/>
</dbReference>
<accession>A0ABV3ERQ3</accession>
<gene>
    <name evidence="1" type="ORF">AB0D95_16275</name>
</gene>
<protein>
    <submittedName>
        <fullName evidence="1">Uncharacterized protein</fullName>
    </submittedName>
</protein>
<evidence type="ECO:0000313" key="2">
    <source>
        <dbReference type="Proteomes" id="UP001551584"/>
    </source>
</evidence>
<evidence type="ECO:0000313" key="1">
    <source>
        <dbReference type="EMBL" id="MEU9578793.1"/>
    </source>
</evidence>
<keyword evidence="2" id="KW-1185">Reference proteome</keyword>
<dbReference type="RefSeq" id="WP_359273149.1">
    <property type="nucleotide sequence ID" value="NZ_JBEZNA010000034.1"/>
</dbReference>
<reference evidence="1 2" key="1">
    <citation type="submission" date="2024-06" db="EMBL/GenBank/DDBJ databases">
        <title>The Natural Products Discovery Center: Release of the First 8490 Sequenced Strains for Exploring Actinobacteria Biosynthetic Diversity.</title>
        <authorList>
            <person name="Kalkreuter E."/>
            <person name="Kautsar S.A."/>
            <person name="Yang D."/>
            <person name="Bader C.D."/>
            <person name="Teijaro C.N."/>
            <person name="Fluegel L."/>
            <person name="Davis C.M."/>
            <person name="Simpson J.R."/>
            <person name="Lauterbach L."/>
            <person name="Steele A.D."/>
            <person name="Gui C."/>
            <person name="Meng S."/>
            <person name="Li G."/>
            <person name="Viehrig K."/>
            <person name="Ye F."/>
            <person name="Su P."/>
            <person name="Kiefer A.F."/>
            <person name="Nichols A."/>
            <person name="Cepeda A.J."/>
            <person name="Yan W."/>
            <person name="Fan B."/>
            <person name="Jiang Y."/>
            <person name="Adhikari A."/>
            <person name="Zheng C.-J."/>
            <person name="Schuster L."/>
            <person name="Cowan T.M."/>
            <person name="Smanski M.J."/>
            <person name="Chevrette M.G."/>
            <person name="De Carvalho L.P.S."/>
            <person name="Shen B."/>
        </authorList>
    </citation>
    <scope>NUCLEOTIDE SEQUENCE [LARGE SCALE GENOMIC DNA]</scope>
    <source>
        <strain evidence="1 2">NPDC048117</strain>
    </source>
</reference>
<comment type="caution">
    <text evidence="1">The sequence shown here is derived from an EMBL/GenBank/DDBJ whole genome shotgun (WGS) entry which is preliminary data.</text>
</comment>
<organism evidence="1 2">
    <name type="scientific">Streptomyces chilikensis</name>
    <dbReference type="NCBI Taxonomy" id="1194079"/>
    <lineage>
        <taxon>Bacteria</taxon>
        <taxon>Bacillati</taxon>
        <taxon>Actinomycetota</taxon>
        <taxon>Actinomycetes</taxon>
        <taxon>Kitasatosporales</taxon>
        <taxon>Streptomycetaceae</taxon>
        <taxon>Streptomyces</taxon>
    </lineage>
</organism>
<proteinExistence type="predicted"/>
<sequence length="262" mass="28744">MTTVAFPDDGDVPENVRAAQDSLWDMQESLRTSMANLMRPQQEAARMVRESLVPALDTFRLITEQLAPVRAAQESMRTALQDIAAAQRIAASPLEGVFAQIRENQEQYRRLTESMRPVIDRPLLDGLLAQTAAWQGLPAPARSAVADVLDDARAAVDAGEAQDIPEEVIAELEEQAAEFAAGVRGPLPPAAQKFLFALSMATLALSLPIYVSVTSDAGNKLLDEVTQFWPLAVLVFAAAYKGWDRMQEHHTHQEPDQDDQAE</sequence>
<dbReference type="Proteomes" id="UP001551584">
    <property type="component" value="Unassembled WGS sequence"/>
</dbReference>
<name>A0ABV3ERQ3_9ACTN</name>